<dbReference type="RefSeq" id="XP_009162170.1">
    <property type="nucleotide sequence ID" value="XM_009163906.1"/>
</dbReference>
<sequence length="81" mass="9215">MYACHLSRRLLGLEGEQEYGTLHANKPPVLESEAEESNYYVVEQKGSVTRGEALSIVHKQCVNDHNPTRPTIFDFHDTFPL</sequence>
<dbReference type="AlphaFoldDB" id="A0A075A3Q0"/>
<evidence type="ECO:0000313" key="2">
    <source>
        <dbReference type="Proteomes" id="UP000054324"/>
    </source>
</evidence>
<proteinExistence type="predicted"/>
<accession>A0A075A3Q0</accession>
<keyword evidence="2" id="KW-1185">Reference proteome</keyword>
<reference evidence="1 2" key="1">
    <citation type="submission" date="2013-11" db="EMBL/GenBank/DDBJ databases">
        <title>Opisthorchis viverrini - life in the bile duct.</title>
        <authorList>
            <person name="Young N.D."/>
            <person name="Nagarajan N."/>
            <person name="Lin S.J."/>
            <person name="Korhonen P.K."/>
            <person name="Jex A.R."/>
            <person name="Hall R.S."/>
            <person name="Safavi-Hemami H."/>
            <person name="Kaewkong W."/>
            <person name="Bertrand D."/>
            <person name="Gao S."/>
            <person name="Seet Q."/>
            <person name="Wongkham S."/>
            <person name="Teh B.T."/>
            <person name="Wongkham C."/>
            <person name="Intapan P.M."/>
            <person name="Maleewong W."/>
            <person name="Yang X."/>
            <person name="Hu M."/>
            <person name="Wang Z."/>
            <person name="Hofmann A."/>
            <person name="Sternberg P.W."/>
            <person name="Tan P."/>
            <person name="Wang J."/>
            <person name="Gasser R.B."/>
        </authorList>
    </citation>
    <scope>NUCLEOTIDE SEQUENCE [LARGE SCALE GENOMIC DNA]</scope>
</reference>
<evidence type="ECO:0000313" key="1">
    <source>
        <dbReference type="EMBL" id="KER34001.1"/>
    </source>
</evidence>
<dbReference type="EMBL" id="KL596620">
    <property type="protein sequence ID" value="KER34001.1"/>
    <property type="molecule type" value="Genomic_DNA"/>
</dbReference>
<dbReference type="GeneID" id="20314386"/>
<gene>
    <name evidence="1" type="ORF">T265_00198</name>
</gene>
<dbReference type="CTD" id="20314386"/>
<dbReference type="Proteomes" id="UP000054324">
    <property type="component" value="Unassembled WGS sequence"/>
</dbReference>
<protein>
    <submittedName>
        <fullName evidence="1">Uncharacterized protein</fullName>
    </submittedName>
</protein>
<organism evidence="1 2">
    <name type="scientific">Opisthorchis viverrini</name>
    <name type="common">Southeast Asian liver fluke</name>
    <dbReference type="NCBI Taxonomy" id="6198"/>
    <lineage>
        <taxon>Eukaryota</taxon>
        <taxon>Metazoa</taxon>
        <taxon>Spiralia</taxon>
        <taxon>Lophotrochozoa</taxon>
        <taxon>Platyhelminthes</taxon>
        <taxon>Trematoda</taxon>
        <taxon>Digenea</taxon>
        <taxon>Opisthorchiida</taxon>
        <taxon>Opisthorchiata</taxon>
        <taxon>Opisthorchiidae</taxon>
        <taxon>Opisthorchis</taxon>
    </lineage>
</organism>
<dbReference type="KEGG" id="ovi:T265_00198"/>
<name>A0A075A3Q0_OPIVI</name>